<protein>
    <submittedName>
        <fullName evidence="1">Uncharacterized protein</fullName>
    </submittedName>
</protein>
<evidence type="ECO:0000313" key="1">
    <source>
        <dbReference type="EMBL" id="EFN88740.1"/>
    </source>
</evidence>
<dbReference type="AlphaFoldDB" id="E2B6D9"/>
<evidence type="ECO:0000313" key="2">
    <source>
        <dbReference type="Proteomes" id="UP000008237"/>
    </source>
</evidence>
<proteinExistence type="predicted"/>
<organism evidence="2">
    <name type="scientific">Harpegnathos saltator</name>
    <name type="common">Jerdon's jumping ant</name>
    <dbReference type="NCBI Taxonomy" id="610380"/>
    <lineage>
        <taxon>Eukaryota</taxon>
        <taxon>Metazoa</taxon>
        <taxon>Ecdysozoa</taxon>
        <taxon>Arthropoda</taxon>
        <taxon>Hexapoda</taxon>
        <taxon>Insecta</taxon>
        <taxon>Pterygota</taxon>
        <taxon>Neoptera</taxon>
        <taxon>Endopterygota</taxon>
        <taxon>Hymenoptera</taxon>
        <taxon>Apocrita</taxon>
        <taxon>Aculeata</taxon>
        <taxon>Formicoidea</taxon>
        <taxon>Formicidae</taxon>
        <taxon>Ponerinae</taxon>
        <taxon>Ponerini</taxon>
        <taxon>Harpegnathos</taxon>
    </lineage>
</organism>
<accession>E2B6D9</accession>
<name>E2B6D9_HARSA</name>
<keyword evidence="2" id="KW-1185">Reference proteome</keyword>
<dbReference type="InParanoid" id="E2B6D9"/>
<dbReference type="EMBL" id="GL445961">
    <property type="protein sequence ID" value="EFN88740.1"/>
    <property type="molecule type" value="Genomic_DNA"/>
</dbReference>
<reference evidence="1 2" key="1">
    <citation type="journal article" date="2010" name="Science">
        <title>Genomic comparison of the ants Camponotus floridanus and Harpegnathos saltator.</title>
        <authorList>
            <person name="Bonasio R."/>
            <person name="Zhang G."/>
            <person name="Ye C."/>
            <person name="Mutti N.S."/>
            <person name="Fang X."/>
            <person name="Qin N."/>
            <person name="Donahue G."/>
            <person name="Yang P."/>
            <person name="Li Q."/>
            <person name="Li C."/>
            <person name="Zhang P."/>
            <person name="Huang Z."/>
            <person name="Berger S.L."/>
            <person name="Reinberg D."/>
            <person name="Wang J."/>
            <person name="Liebig J."/>
        </authorList>
    </citation>
    <scope>NUCLEOTIDE SEQUENCE [LARGE SCALE GENOMIC DNA]</scope>
    <source>
        <strain evidence="1 2">R22 G/1</strain>
    </source>
</reference>
<dbReference type="Proteomes" id="UP000008237">
    <property type="component" value="Unassembled WGS sequence"/>
</dbReference>
<sequence>MSQFLKIVCDCIIAASVANPIIKRGKYLCELASDNDEKTYEVFYKFAAMCSSGLLAMLFACCMGSQSRLWKREDYSENEKDIGDRNKPNKCLACNINENGIDIIHDDAVHVAGNIIEYDDNGVDETTQDASEAGETQDFRISQATLVEVQQGSGYEQSKKHQRDKS</sequence>
<gene>
    <name evidence="1" type="ORF">EAI_16809</name>
</gene>